<keyword evidence="6" id="KW-0804">Transcription</keyword>
<dbReference type="SMART" id="SM00066">
    <property type="entry name" value="GAL4"/>
    <property type="match status" value="1"/>
</dbReference>
<dbReference type="Pfam" id="PF00172">
    <property type="entry name" value="Zn_clus"/>
    <property type="match status" value="1"/>
</dbReference>
<evidence type="ECO:0000259" key="8">
    <source>
        <dbReference type="PROSITE" id="PS50048"/>
    </source>
</evidence>
<dbReference type="GO" id="GO:0006351">
    <property type="term" value="P:DNA-templated transcription"/>
    <property type="evidence" value="ECO:0007669"/>
    <property type="project" value="InterPro"/>
</dbReference>
<dbReference type="Gene3D" id="4.10.240.10">
    <property type="entry name" value="Zn(2)-C6 fungal-type DNA-binding domain"/>
    <property type="match status" value="1"/>
</dbReference>
<dbReference type="PROSITE" id="PS00463">
    <property type="entry name" value="ZN2_CY6_FUNGAL_1"/>
    <property type="match status" value="1"/>
</dbReference>
<dbReference type="GO" id="GO:0000981">
    <property type="term" value="F:DNA-binding transcription factor activity, RNA polymerase II-specific"/>
    <property type="evidence" value="ECO:0007669"/>
    <property type="project" value="InterPro"/>
</dbReference>
<reference evidence="9 10" key="1">
    <citation type="journal article" date="2018" name="Front. Microbiol.">
        <title>Genome-Wide Analysis of Corynespora cassiicola Leaf Fall Disease Putative Effectors.</title>
        <authorList>
            <person name="Lopez D."/>
            <person name="Ribeiro S."/>
            <person name="Label P."/>
            <person name="Fumanal B."/>
            <person name="Venisse J.S."/>
            <person name="Kohler A."/>
            <person name="de Oliveira R.R."/>
            <person name="Labutti K."/>
            <person name="Lipzen A."/>
            <person name="Lail K."/>
            <person name="Bauer D."/>
            <person name="Ohm R.A."/>
            <person name="Barry K.W."/>
            <person name="Spatafora J."/>
            <person name="Grigoriev I.V."/>
            <person name="Martin F.M."/>
            <person name="Pujade-Renaud V."/>
        </authorList>
    </citation>
    <scope>NUCLEOTIDE SEQUENCE [LARGE SCALE GENOMIC DNA]</scope>
    <source>
        <strain evidence="9 10">Philippines</strain>
    </source>
</reference>
<dbReference type="Pfam" id="PF04082">
    <property type="entry name" value="Fungal_trans"/>
    <property type="match status" value="1"/>
</dbReference>
<keyword evidence="2" id="KW-0479">Metal-binding</keyword>
<feature type="domain" description="Zn(2)-C6 fungal-type" evidence="8">
    <location>
        <begin position="19"/>
        <end position="49"/>
    </location>
</feature>
<evidence type="ECO:0000256" key="5">
    <source>
        <dbReference type="ARBA" id="ARBA00023125"/>
    </source>
</evidence>
<dbReference type="CDD" id="cd00067">
    <property type="entry name" value="GAL4"/>
    <property type="match status" value="1"/>
</dbReference>
<dbReference type="PROSITE" id="PS50048">
    <property type="entry name" value="ZN2_CY6_FUNGAL_2"/>
    <property type="match status" value="1"/>
</dbReference>
<dbReference type="InterPro" id="IPR001138">
    <property type="entry name" value="Zn2Cys6_DnaBD"/>
</dbReference>
<dbReference type="Proteomes" id="UP000240883">
    <property type="component" value="Unassembled WGS sequence"/>
</dbReference>
<keyword evidence="3" id="KW-0862">Zinc</keyword>
<protein>
    <recommendedName>
        <fullName evidence="8">Zn(2)-C6 fungal-type domain-containing protein</fullName>
    </recommendedName>
</protein>
<dbReference type="AlphaFoldDB" id="A0A2T2N948"/>
<evidence type="ECO:0000256" key="7">
    <source>
        <dbReference type="ARBA" id="ARBA00023242"/>
    </source>
</evidence>
<name>A0A2T2N948_CORCC</name>
<dbReference type="PANTHER" id="PTHR31313:SF85">
    <property type="entry name" value="ZN(II)2CYS6 TRANSCRIPTION FACTOR (EUROFUNG)"/>
    <property type="match status" value="1"/>
</dbReference>
<dbReference type="STRING" id="1448308.A0A2T2N948"/>
<dbReference type="SMART" id="SM00906">
    <property type="entry name" value="Fungal_trans"/>
    <property type="match status" value="1"/>
</dbReference>
<keyword evidence="10" id="KW-1185">Reference proteome</keyword>
<evidence type="ECO:0000313" key="9">
    <source>
        <dbReference type="EMBL" id="PSN61929.1"/>
    </source>
</evidence>
<dbReference type="GO" id="GO:0003677">
    <property type="term" value="F:DNA binding"/>
    <property type="evidence" value="ECO:0007669"/>
    <property type="project" value="UniProtKB-KW"/>
</dbReference>
<sequence>MSPGPASIQKRHSKKSAFSCETCRKRKVKCDAEHPVCKRCRNRSDTCVYRLSPTLSYTQRLEQEVEHLKRELLVAQGATRYNQTGIDSASSISEFMDTSQPPLSSVDETIEMEKDAQLSLHGTATLFQLPTTTNVRGDKQVRAYEELSAEKENLMNNAWRERAYEKLAELPEPYRSLLDSHFCWIQPLFNFVYRPAFTRDMKTDGPYFSQALLNTILSHSIRWCRDEPGMNQLLAPFNGGASFSEDAVRYVFSDVQNGDKKVPTVQALLLLSAQECGRGNRTQAWLYSGMAFRLIDDMGICVDCSRYGEAEKLSTEEIEIRNRLFWSCYFWDKLISLYFGRSPVIQSSKISPPRVLMDDTAEIEAWTPHGALSSPYAPKQAHSISCFIQMCMLAEILNQILIHHYNPSQEITPQLAYRHAVEEGSKLRDWWRHLPNHLKINLAALQRECPPSHIVTLNCLYHAINILLNRAMLKLGREPQLAGAIATQNPLIQCISSATSITALFDLYNRTFGEGHVVLALAYSVYVAASIFLLEIQATGHAATSSLERLFFCLKTLERLKKTNPVIAIASNLITKELEALGVPSMDEIIPDEASRASQTLHQRPLVPLPVGTYSASSPTDIHQNNSLNQQMDPILLDLSYFGGELDIDSSYSLLDMPSEIYDTFTQTDPISITMNPGFDIF</sequence>
<keyword evidence="4" id="KW-0805">Transcription regulation</keyword>
<evidence type="ECO:0000256" key="3">
    <source>
        <dbReference type="ARBA" id="ARBA00022833"/>
    </source>
</evidence>
<keyword evidence="7" id="KW-0539">Nucleus</keyword>
<dbReference type="GO" id="GO:0008270">
    <property type="term" value="F:zinc ion binding"/>
    <property type="evidence" value="ECO:0007669"/>
    <property type="project" value="InterPro"/>
</dbReference>
<dbReference type="InterPro" id="IPR007219">
    <property type="entry name" value="XnlR_reg_dom"/>
</dbReference>
<dbReference type="EMBL" id="KZ678142">
    <property type="protein sequence ID" value="PSN61929.1"/>
    <property type="molecule type" value="Genomic_DNA"/>
</dbReference>
<dbReference type="InterPro" id="IPR051615">
    <property type="entry name" value="Transcr_Regulatory_Elem"/>
</dbReference>
<dbReference type="SUPFAM" id="SSF57701">
    <property type="entry name" value="Zn2/Cys6 DNA-binding domain"/>
    <property type="match status" value="1"/>
</dbReference>
<dbReference type="OrthoDB" id="4161332at2759"/>
<evidence type="ECO:0000313" key="10">
    <source>
        <dbReference type="Proteomes" id="UP000240883"/>
    </source>
</evidence>
<keyword evidence="5" id="KW-0238">DNA-binding</keyword>
<dbReference type="PANTHER" id="PTHR31313">
    <property type="entry name" value="TY1 ENHANCER ACTIVATOR"/>
    <property type="match status" value="1"/>
</dbReference>
<dbReference type="InterPro" id="IPR036864">
    <property type="entry name" value="Zn2-C6_fun-type_DNA-bd_sf"/>
</dbReference>
<gene>
    <name evidence="9" type="ORF">BS50DRAFT_503557</name>
</gene>
<dbReference type="CDD" id="cd12148">
    <property type="entry name" value="fungal_TF_MHR"/>
    <property type="match status" value="1"/>
</dbReference>
<evidence type="ECO:0000256" key="1">
    <source>
        <dbReference type="ARBA" id="ARBA00004123"/>
    </source>
</evidence>
<evidence type="ECO:0000256" key="6">
    <source>
        <dbReference type="ARBA" id="ARBA00023163"/>
    </source>
</evidence>
<dbReference type="GO" id="GO:0005634">
    <property type="term" value="C:nucleus"/>
    <property type="evidence" value="ECO:0007669"/>
    <property type="project" value="UniProtKB-SubCell"/>
</dbReference>
<comment type="subcellular location">
    <subcellularLocation>
        <location evidence="1">Nucleus</location>
    </subcellularLocation>
</comment>
<organism evidence="9 10">
    <name type="scientific">Corynespora cassiicola Philippines</name>
    <dbReference type="NCBI Taxonomy" id="1448308"/>
    <lineage>
        <taxon>Eukaryota</taxon>
        <taxon>Fungi</taxon>
        <taxon>Dikarya</taxon>
        <taxon>Ascomycota</taxon>
        <taxon>Pezizomycotina</taxon>
        <taxon>Dothideomycetes</taxon>
        <taxon>Pleosporomycetidae</taxon>
        <taxon>Pleosporales</taxon>
        <taxon>Corynesporascaceae</taxon>
        <taxon>Corynespora</taxon>
    </lineage>
</organism>
<evidence type="ECO:0000256" key="2">
    <source>
        <dbReference type="ARBA" id="ARBA00022723"/>
    </source>
</evidence>
<accession>A0A2T2N948</accession>
<evidence type="ECO:0000256" key="4">
    <source>
        <dbReference type="ARBA" id="ARBA00023015"/>
    </source>
</evidence>
<proteinExistence type="predicted"/>